<evidence type="ECO:0000256" key="1">
    <source>
        <dbReference type="ARBA" id="ARBA00006066"/>
    </source>
</evidence>
<protein>
    <recommendedName>
        <fullName evidence="2">N-acetylglucosaminylphosphatidylinositol deacetylase</fullName>
        <ecNumber evidence="2">3.5.1.89</ecNumber>
    </recommendedName>
</protein>
<dbReference type="GO" id="GO:0005783">
    <property type="term" value="C:endoplasmic reticulum"/>
    <property type="evidence" value="ECO:0007669"/>
    <property type="project" value="TreeGrafter"/>
</dbReference>
<gene>
    <name evidence="3" type="ORF">INT44_001467</name>
</gene>
<dbReference type="InterPro" id="IPR003737">
    <property type="entry name" value="GlcNAc_PI_deacetylase-related"/>
</dbReference>
<dbReference type="PANTHER" id="PTHR12993">
    <property type="entry name" value="N-ACETYLGLUCOSAMINYL-PHOSPHATIDYLINOSITOL DE-N-ACETYLASE-RELATED"/>
    <property type="match status" value="1"/>
</dbReference>
<reference evidence="3" key="1">
    <citation type="submission" date="2020-12" db="EMBL/GenBank/DDBJ databases">
        <title>Metabolic potential, ecology and presence of endohyphal bacteria is reflected in genomic diversity of Mucoromycotina.</title>
        <authorList>
            <person name="Muszewska A."/>
            <person name="Okrasinska A."/>
            <person name="Steczkiewicz K."/>
            <person name="Drgas O."/>
            <person name="Orlowska M."/>
            <person name="Perlinska-Lenart U."/>
            <person name="Aleksandrzak-Piekarczyk T."/>
            <person name="Szatraj K."/>
            <person name="Zielenkiewicz U."/>
            <person name="Pilsyk S."/>
            <person name="Malc E."/>
            <person name="Mieczkowski P."/>
            <person name="Kruszewska J.S."/>
            <person name="Biernat P."/>
            <person name="Pawlowska J."/>
        </authorList>
    </citation>
    <scope>NUCLEOTIDE SEQUENCE</scope>
    <source>
        <strain evidence="3">WA0000051536</strain>
    </source>
</reference>
<dbReference type="SUPFAM" id="SSF102588">
    <property type="entry name" value="LmbE-like"/>
    <property type="match status" value="1"/>
</dbReference>
<dbReference type="AlphaFoldDB" id="A0A8H7PQA6"/>
<organism evidence="3 4">
    <name type="scientific">Umbelopsis vinacea</name>
    <dbReference type="NCBI Taxonomy" id="44442"/>
    <lineage>
        <taxon>Eukaryota</taxon>
        <taxon>Fungi</taxon>
        <taxon>Fungi incertae sedis</taxon>
        <taxon>Mucoromycota</taxon>
        <taxon>Mucoromycotina</taxon>
        <taxon>Umbelopsidomycetes</taxon>
        <taxon>Umbelopsidales</taxon>
        <taxon>Umbelopsidaceae</taxon>
        <taxon>Umbelopsis</taxon>
    </lineage>
</organism>
<feature type="non-terminal residue" evidence="3">
    <location>
        <position position="1"/>
    </location>
</feature>
<keyword evidence="4" id="KW-1185">Reference proteome</keyword>
<dbReference type="OrthoDB" id="440160at2759"/>
<dbReference type="InterPro" id="IPR024078">
    <property type="entry name" value="LmbE-like_dom_sf"/>
</dbReference>
<dbReference type="GO" id="GO:0000225">
    <property type="term" value="F:N-acetylglucosaminylphosphatidylinositol deacetylase activity"/>
    <property type="evidence" value="ECO:0007669"/>
    <property type="project" value="UniProtKB-EC"/>
</dbReference>
<evidence type="ECO:0000313" key="4">
    <source>
        <dbReference type="Proteomes" id="UP000612746"/>
    </source>
</evidence>
<comment type="caution">
    <text evidence="3">The sequence shown here is derived from an EMBL/GenBank/DDBJ whole genome shotgun (WGS) entry which is preliminary data.</text>
</comment>
<evidence type="ECO:0000313" key="3">
    <source>
        <dbReference type="EMBL" id="KAG2178317.1"/>
    </source>
</evidence>
<name>A0A8H7PQA6_9FUNG</name>
<dbReference type="GO" id="GO:0006506">
    <property type="term" value="P:GPI anchor biosynthetic process"/>
    <property type="evidence" value="ECO:0007669"/>
    <property type="project" value="UniProtKB-UniPathway"/>
</dbReference>
<dbReference type="Gene3D" id="3.40.50.10320">
    <property type="entry name" value="LmbE-like"/>
    <property type="match status" value="1"/>
</dbReference>
<dbReference type="Proteomes" id="UP000612746">
    <property type="component" value="Unassembled WGS sequence"/>
</dbReference>
<dbReference type="GO" id="GO:0016020">
    <property type="term" value="C:membrane"/>
    <property type="evidence" value="ECO:0007669"/>
    <property type="project" value="GOC"/>
</dbReference>
<comment type="similarity">
    <text evidence="1">Belongs to the PIGL family.</text>
</comment>
<proteinExistence type="inferred from homology"/>
<sequence>MKTEWNTSLVSSIIQEYVTKHNIQIIITFDKYGVSGHTNHQAAYRGALQYVKTSGNGTVSLYKLPSVSLVRKYIGLGDLPLAILSSRMVKTSSPKNSLLFLSSPGQYLITHKAMRQHSSQLVWFRWLYVIFSRYMVINELEKVSL</sequence>
<accession>A0A8H7PQA6</accession>
<dbReference type="EC" id="3.5.1.89" evidence="2"/>
<evidence type="ECO:0000256" key="2">
    <source>
        <dbReference type="ARBA" id="ARBA00012176"/>
    </source>
</evidence>
<dbReference type="UniPathway" id="UPA00196"/>
<dbReference type="PANTHER" id="PTHR12993:SF11">
    <property type="entry name" value="N-ACETYLGLUCOSAMINYL-PHOSPHATIDYLINOSITOL DE-N-ACETYLASE"/>
    <property type="match status" value="1"/>
</dbReference>
<dbReference type="EMBL" id="JAEPRA010000011">
    <property type="protein sequence ID" value="KAG2178317.1"/>
    <property type="molecule type" value="Genomic_DNA"/>
</dbReference>